<reference evidence="2 3" key="1">
    <citation type="submission" date="2015-09" db="EMBL/GenBank/DDBJ databases">
        <title>Sorangium comparison.</title>
        <authorList>
            <person name="Zaburannyi N."/>
            <person name="Bunk B."/>
            <person name="Overmann J."/>
            <person name="Mueller R."/>
        </authorList>
    </citation>
    <scope>NUCLEOTIDE SEQUENCE [LARGE SCALE GENOMIC DNA]</scope>
    <source>
        <strain evidence="2 3">So ce26</strain>
    </source>
</reference>
<feature type="region of interest" description="Disordered" evidence="1">
    <location>
        <begin position="127"/>
        <end position="146"/>
    </location>
</feature>
<proteinExistence type="predicted"/>
<gene>
    <name evidence="2" type="ORF">SOCE26_072600</name>
</gene>
<dbReference type="EMBL" id="CP012673">
    <property type="protein sequence ID" value="AUX45764.1"/>
    <property type="molecule type" value="Genomic_DNA"/>
</dbReference>
<protein>
    <submittedName>
        <fullName evidence="2">Uncharacterized protein</fullName>
    </submittedName>
</protein>
<dbReference type="AlphaFoldDB" id="A0A2L0F2G7"/>
<evidence type="ECO:0000256" key="1">
    <source>
        <dbReference type="SAM" id="MobiDB-lite"/>
    </source>
</evidence>
<accession>A0A2L0F2G7</accession>
<evidence type="ECO:0000313" key="2">
    <source>
        <dbReference type="EMBL" id="AUX45764.1"/>
    </source>
</evidence>
<organism evidence="2 3">
    <name type="scientific">Sorangium cellulosum</name>
    <name type="common">Polyangium cellulosum</name>
    <dbReference type="NCBI Taxonomy" id="56"/>
    <lineage>
        <taxon>Bacteria</taxon>
        <taxon>Pseudomonadati</taxon>
        <taxon>Myxococcota</taxon>
        <taxon>Polyangia</taxon>
        <taxon>Polyangiales</taxon>
        <taxon>Polyangiaceae</taxon>
        <taxon>Sorangium</taxon>
    </lineage>
</organism>
<sequence length="267" mass="29120">MGTDRPREPRTIRRASDGYNKADALNNAFDLLREMTSARRLSTLVRRPTRSEVLAALDDWIAYDVLENSRERAREFRDASLTWRDGEEIPQAVYEAARRFCLSLGDSEPPCGWENDDGYQVRAIDRDMDDADLPPPPEAAGAPRSYSDASKKAALLAQAVATAVNRAGALASPRSWAKAMSWPSREHLVEHVDQLLSAFGTELEAQRFAAPARRLGALLSAWEPGPEVPADISEAAREFLSALGIDEPPGGWDAPKGPPDGSSSHGG</sequence>
<dbReference type="Proteomes" id="UP000238348">
    <property type="component" value="Chromosome"/>
</dbReference>
<feature type="region of interest" description="Disordered" evidence="1">
    <location>
        <begin position="244"/>
        <end position="267"/>
    </location>
</feature>
<dbReference type="RefSeq" id="WP_234022745.1">
    <property type="nucleotide sequence ID" value="NZ_CP012673.1"/>
</dbReference>
<name>A0A2L0F2G7_SORCE</name>
<evidence type="ECO:0000313" key="3">
    <source>
        <dbReference type="Proteomes" id="UP000238348"/>
    </source>
</evidence>